<proteinExistence type="predicted"/>
<organism evidence="2 3">
    <name type="scientific">Denitrobaculum tricleocarpae</name>
    <dbReference type="NCBI Taxonomy" id="2591009"/>
    <lineage>
        <taxon>Bacteria</taxon>
        <taxon>Pseudomonadati</taxon>
        <taxon>Pseudomonadota</taxon>
        <taxon>Alphaproteobacteria</taxon>
        <taxon>Rhodospirillales</taxon>
        <taxon>Rhodospirillaceae</taxon>
        <taxon>Denitrobaculum</taxon>
    </lineage>
</organism>
<dbReference type="EMBL" id="VHSH01000007">
    <property type="protein sequence ID" value="TQV77743.1"/>
    <property type="molecule type" value="Genomic_DNA"/>
</dbReference>
<keyword evidence="1" id="KW-1133">Transmembrane helix</keyword>
<keyword evidence="1" id="KW-0812">Transmembrane</keyword>
<keyword evidence="3" id="KW-1185">Reference proteome</keyword>
<dbReference type="AlphaFoldDB" id="A0A545TKI7"/>
<evidence type="ECO:0000313" key="3">
    <source>
        <dbReference type="Proteomes" id="UP000315252"/>
    </source>
</evidence>
<dbReference type="Proteomes" id="UP000315252">
    <property type="component" value="Unassembled WGS sequence"/>
</dbReference>
<keyword evidence="1" id="KW-0472">Membrane</keyword>
<evidence type="ECO:0000313" key="2">
    <source>
        <dbReference type="EMBL" id="TQV77743.1"/>
    </source>
</evidence>
<dbReference type="RefSeq" id="WP_142898086.1">
    <property type="nucleotide sequence ID" value="NZ_ML660058.1"/>
</dbReference>
<name>A0A545TKI7_9PROT</name>
<evidence type="ECO:0000256" key="1">
    <source>
        <dbReference type="SAM" id="Phobius"/>
    </source>
</evidence>
<protein>
    <submittedName>
        <fullName evidence="2">Uncharacterized protein</fullName>
    </submittedName>
</protein>
<reference evidence="2 3" key="1">
    <citation type="submission" date="2019-06" db="EMBL/GenBank/DDBJ databases">
        <title>Whole genome sequence for Rhodospirillaceae sp. R148.</title>
        <authorList>
            <person name="Wang G."/>
        </authorList>
    </citation>
    <scope>NUCLEOTIDE SEQUENCE [LARGE SCALE GENOMIC DNA]</scope>
    <source>
        <strain evidence="2 3">R148</strain>
    </source>
</reference>
<sequence length="112" mass="12291">MTVLELTPQRSALPWKAIIPIAVLVTLACIGVFVLTLIPQSDRGQFAVVFRPDMTQEQIATSVVRAKGEIISDGAFETVVVAHFDDPGFETQLKKNGALFILNPSLVNRRSR</sequence>
<feature type="transmembrane region" description="Helical" evidence="1">
    <location>
        <begin position="17"/>
        <end position="38"/>
    </location>
</feature>
<gene>
    <name evidence="2" type="ORF">FKG95_19470</name>
</gene>
<accession>A0A545TKI7</accession>
<comment type="caution">
    <text evidence="2">The sequence shown here is derived from an EMBL/GenBank/DDBJ whole genome shotgun (WGS) entry which is preliminary data.</text>
</comment>